<evidence type="ECO:0000313" key="1">
    <source>
        <dbReference type="EMBL" id="MQX37643.1"/>
    </source>
</evidence>
<accession>A0A7X2D475</accession>
<reference evidence="1 2" key="1">
    <citation type="submission" date="2019-10" db="EMBL/GenBank/DDBJ databases">
        <title>Draft whole-genome sequence of the purple nonsulfur photosynthetic bacterium Roseospira navarrensis DSM 15114.</title>
        <authorList>
            <person name="Kyndt J.A."/>
            <person name="Meyer T.E."/>
        </authorList>
    </citation>
    <scope>NUCLEOTIDE SEQUENCE [LARGE SCALE GENOMIC DNA]</scope>
    <source>
        <strain evidence="1 2">DSM 15114</strain>
    </source>
</reference>
<gene>
    <name evidence="1" type="ORF">GHC57_14055</name>
</gene>
<dbReference type="EMBL" id="WIVE01000050">
    <property type="protein sequence ID" value="MQX37643.1"/>
    <property type="molecule type" value="Genomic_DNA"/>
</dbReference>
<proteinExistence type="predicted"/>
<keyword evidence="2" id="KW-1185">Reference proteome</keyword>
<dbReference type="OrthoDB" id="9768004at2"/>
<name>A0A7X2D475_9PROT</name>
<sequence>MIVLGPRDADLGGAPAYWREADWRPDSVGRTPRGPTFPAIPFDRCDLVLEYDARWPGRPLPSDQGWELASEGDGLWSHDARHGVLRFRPEGATPSFWRRMGRLESKLDRGAAHGLFRIDQGAQEIRAGGFEVMFMVAPPQGRARGMRGCWSDRWHWRTLDGGVPFPLAKASAEPSLDRVWHGFGMDAELVGPPVPQDNFDPDDGGTTLGSLSGVVSQEDRRRFGYGEFEPQTPLVIFGMTEPGTAMAGQIRNLCVSFPGRFLRPSFRAVAQAETTRLRLLFGVDGSPRDGRNTAAIRVRYTAPSLGMREGLLPQKDLGGRPLAIDPGRADGLHELAVDLEGLKPGEPLRFTVERAWDADADTMPETALLLAAILEEARP</sequence>
<organism evidence="1 2">
    <name type="scientific">Roseospira navarrensis</name>
    <dbReference type="NCBI Taxonomy" id="140058"/>
    <lineage>
        <taxon>Bacteria</taxon>
        <taxon>Pseudomonadati</taxon>
        <taxon>Pseudomonadota</taxon>
        <taxon>Alphaproteobacteria</taxon>
        <taxon>Rhodospirillales</taxon>
        <taxon>Rhodospirillaceae</taxon>
        <taxon>Roseospira</taxon>
    </lineage>
</organism>
<comment type="caution">
    <text evidence="1">The sequence shown here is derived from an EMBL/GenBank/DDBJ whole genome shotgun (WGS) entry which is preliminary data.</text>
</comment>
<dbReference type="Proteomes" id="UP000434582">
    <property type="component" value="Unassembled WGS sequence"/>
</dbReference>
<evidence type="ECO:0000313" key="2">
    <source>
        <dbReference type="Proteomes" id="UP000434582"/>
    </source>
</evidence>
<dbReference type="AlphaFoldDB" id="A0A7X2D475"/>
<protein>
    <submittedName>
        <fullName evidence="1">Uncharacterized protein</fullName>
    </submittedName>
</protein>
<dbReference type="RefSeq" id="WP_153345332.1">
    <property type="nucleotide sequence ID" value="NZ_WIVE01000050.1"/>
</dbReference>